<dbReference type="InterPro" id="IPR003362">
    <property type="entry name" value="Bact_transf"/>
</dbReference>
<reference evidence="10" key="1">
    <citation type="submission" date="2021-04" db="EMBL/GenBank/DDBJ databases">
        <title>Devosia litorisediminis sp. nov., isolated from a sand dune.</title>
        <authorList>
            <person name="Park S."/>
            <person name="Yoon J.-H."/>
        </authorList>
    </citation>
    <scope>NUCLEOTIDE SEQUENCE</scope>
    <source>
        <strain evidence="10">BSSL-BM10</strain>
    </source>
</reference>
<organism evidence="10 11">
    <name type="scientific">Devosia litorisediminis</name>
    <dbReference type="NCBI Taxonomy" id="2829817"/>
    <lineage>
        <taxon>Bacteria</taxon>
        <taxon>Pseudomonadati</taxon>
        <taxon>Pseudomonadota</taxon>
        <taxon>Alphaproteobacteria</taxon>
        <taxon>Hyphomicrobiales</taxon>
        <taxon>Devosiaceae</taxon>
        <taxon>Devosia</taxon>
    </lineage>
</organism>
<evidence type="ECO:0000256" key="3">
    <source>
        <dbReference type="ARBA" id="ARBA00022679"/>
    </source>
</evidence>
<dbReference type="GO" id="GO:0016020">
    <property type="term" value="C:membrane"/>
    <property type="evidence" value="ECO:0007669"/>
    <property type="project" value="UniProtKB-SubCell"/>
</dbReference>
<dbReference type="Proteomes" id="UP000678281">
    <property type="component" value="Unassembled WGS sequence"/>
</dbReference>
<comment type="subcellular location">
    <subcellularLocation>
        <location evidence="1">Membrane</location>
        <topology evidence="1">Multi-pass membrane protein</topology>
    </subcellularLocation>
</comment>
<evidence type="ECO:0000256" key="5">
    <source>
        <dbReference type="ARBA" id="ARBA00022989"/>
    </source>
</evidence>
<dbReference type="Pfam" id="PF02397">
    <property type="entry name" value="Bac_transf"/>
    <property type="match status" value="1"/>
</dbReference>
<evidence type="ECO:0000256" key="4">
    <source>
        <dbReference type="ARBA" id="ARBA00022692"/>
    </source>
</evidence>
<dbReference type="GO" id="GO:0000271">
    <property type="term" value="P:polysaccharide biosynthetic process"/>
    <property type="evidence" value="ECO:0007669"/>
    <property type="project" value="UniProtKB-KW"/>
</dbReference>
<feature type="transmembrane region" description="Helical" evidence="8">
    <location>
        <begin position="92"/>
        <end position="114"/>
    </location>
</feature>
<evidence type="ECO:0000259" key="9">
    <source>
        <dbReference type="Pfam" id="PF02397"/>
    </source>
</evidence>
<accession>A0A942I5K1</accession>
<keyword evidence="11" id="KW-1185">Reference proteome</keyword>
<evidence type="ECO:0000256" key="1">
    <source>
        <dbReference type="ARBA" id="ARBA00004141"/>
    </source>
</evidence>
<evidence type="ECO:0000313" key="11">
    <source>
        <dbReference type="Proteomes" id="UP000678281"/>
    </source>
</evidence>
<dbReference type="NCBIfam" id="TIGR03025">
    <property type="entry name" value="EPS_sugtrans"/>
    <property type="match status" value="1"/>
</dbReference>
<dbReference type="EMBL" id="JAGXTP010000001">
    <property type="protein sequence ID" value="MBS3847628.1"/>
    <property type="molecule type" value="Genomic_DNA"/>
</dbReference>
<keyword evidence="4 8" id="KW-0812">Transmembrane</keyword>
<evidence type="ECO:0000313" key="10">
    <source>
        <dbReference type="EMBL" id="MBS3847628.1"/>
    </source>
</evidence>
<feature type="domain" description="Bacterial sugar transferase" evidence="9">
    <location>
        <begin position="283"/>
        <end position="465"/>
    </location>
</feature>
<evidence type="ECO:0000256" key="6">
    <source>
        <dbReference type="ARBA" id="ARBA00023136"/>
    </source>
</evidence>
<dbReference type="AlphaFoldDB" id="A0A942I5K1"/>
<dbReference type="InterPro" id="IPR017475">
    <property type="entry name" value="EPS_sugar_tfrase"/>
</dbReference>
<protein>
    <submittedName>
        <fullName evidence="10">Sugar transferase</fullName>
    </submittedName>
</protein>
<comment type="caution">
    <text evidence="10">The sequence shown here is derived from an EMBL/GenBank/DDBJ whole genome shotgun (WGS) entry which is preliminary data.</text>
</comment>
<keyword evidence="6 8" id="KW-0472">Membrane</keyword>
<evidence type="ECO:0000256" key="7">
    <source>
        <dbReference type="ARBA" id="ARBA00023169"/>
    </source>
</evidence>
<evidence type="ECO:0000256" key="8">
    <source>
        <dbReference type="SAM" id="Phobius"/>
    </source>
</evidence>
<proteinExistence type="inferred from homology"/>
<dbReference type="RefSeq" id="WP_212657237.1">
    <property type="nucleotide sequence ID" value="NZ_JAGXTP010000001.1"/>
</dbReference>
<keyword evidence="7" id="KW-0270">Exopolysaccharide synthesis</keyword>
<comment type="similarity">
    <text evidence="2">Belongs to the bacterial sugar transferase family.</text>
</comment>
<sequence>MYQDSVTTRNAELRRRRRFKIPSRVYFGYALAAFEGVVAAAIALAISLLMTDPLISEGRAAALALPLMAVLYGAFSHASSERALASSQSRPNLLAAATHWAIAVAVVWLCSLLITGEFISPTPQTWQWLLIGAALLMIVRWALYARVRTMMSAGQFQIDRTALVGNADSIRRFERDARIWQQGAQVVATRALEHDSENTSAAGFDDFVKICVERRCDHVLFLDGPVGSPTTSALMQACRPFAINVAFAPQRQDERYLDVLSIGPGNAVRVMRKPLTDGDRMIKRTLDIVAAIIALVLFGPIILGTALLVRITSPGPILFRQERRGFNGKSFYILKFRSMTVTEDGRAMTPAIAGDSRITRLGRFLRRSSIDELPQLLNVLRGDMSMVGPRPHAISHDAELSRRFAQYAQRQRIKPGITGWAQVNGFRGEIISQSQLDGRISHDIAYAENWSLGLDVKILMLTLSSPLAHAAAY</sequence>
<dbReference type="PANTHER" id="PTHR30576">
    <property type="entry name" value="COLANIC BIOSYNTHESIS UDP-GLUCOSE LIPID CARRIER TRANSFERASE"/>
    <property type="match status" value="1"/>
</dbReference>
<keyword evidence="5 8" id="KW-1133">Transmembrane helix</keyword>
<feature type="transmembrane region" description="Helical" evidence="8">
    <location>
        <begin position="126"/>
        <end position="143"/>
    </location>
</feature>
<evidence type="ECO:0000256" key="2">
    <source>
        <dbReference type="ARBA" id="ARBA00006464"/>
    </source>
</evidence>
<dbReference type="PANTHER" id="PTHR30576:SF21">
    <property type="entry name" value="UDP-GLUCOSE:UNDECAPRENYL-PHOSPHATE GLUCOSE-1-PHOSPHATE TRANSFERASE"/>
    <property type="match status" value="1"/>
</dbReference>
<keyword evidence="3 10" id="KW-0808">Transferase</keyword>
<feature type="transmembrane region" description="Helical" evidence="8">
    <location>
        <begin position="25"/>
        <end position="48"/>
    </location>
</feature>
<gene>
    <name evidence="10" type="ORF">KD146_02850</name>
</gene>
<name>A0A942I5K1_9HYPH</name>
<feature type="transmembrane region" description="Helical" evidence="8">
    <location>
        <begin position="60"/>
        <end position="80"/>
    </location>
</feature>
<dbReference type="GO" id="GO:0089702">
    <property type="term" value="F:undecaprenyl-phosphate glucose phosphotransferase activity"/>
    <property type="evidence" value="ECO:0007669"/>
    <property type="project" value="TreeGrafter"/>
</dbReference>
<feature type="transmembrane region" description="Helical" evidence="8">
    <location>
        <begin position="288"/>
        <end position="309"/>
    </location>
</feature>
<dbReference type="GO" id="GO:0009242">
    <property type="term" value="P:colanic acid biosynthetic process"/>
    <property type="evidence" value="ECO:0007669"/>
    <property type="project" value="TreeGrafter"/>
</dbReference>